<feature type="region of interest" description="Disordered" evidence="1">
    <location>
        <begin position="1"/>
        <end position="30"/>
    </location>
</feature>
<protein>
    <submittedName>
        <fullName evidence="2">Uncharacterized protein</fullName>
    </submittedName>
</protein>
<name>A0A8J5T324_HOMAM</name>
<dbReference type="Proteomes" id="UP000747542">
    <property type="component" value="Unassembled WGS sequence"/>
</dbReference>
<accession>A0A8J5T324</accession>
<sequence>MSLQAQEARREDGEKLLKRQEEEEDTQEQEVERLQQLIHTTRRTTAATTAKVATYSTYKEYVERSVATFGKETATVTGVCGRFRDLLTLRLELLLRVNHAFHQLHQARRQLLVFVQSEKEREGQALLQLYRERSTGWTSSRSLGEMEARLAALQTASTHTHTHLTRVRLALVNIYSVARAYQRSLPPLGPRAATSTVLKRLHNFLLDAITVTNAARTAVQPASLRPSAPSHIKPNRRETTPGKPPAQRDSAKKDTPTSKHTGRGSAKEDKAAEGGKSGQDSVGHKGKTGAVGKLTRLESKKALQKDNKTNTSVGSVVPPDSDKTHLNNQEKSDD</sequence>
<comment type="caution">
    <text evidence="2">The sequence shown here is derived from an EMBL/GenBank/DDBJ whole genome shotgun (WGS) entry which is preliminary data.</text>
</comment>
<gene>
    <name evidence="2" type="ORF">Hamer_G001093</name>
</gene>
<reference evidence="2" key="1">
    <citation type="journal article" date="2021" name="Sci. Adv.">
        <title>The American lobster genome reveals insights on longevity, neural, and immune adaptations.</title>
        <authorList>
            <person name="Polinski J.M."/>
            <person name="Zimin A.V."/>
            <person name="Clark K.F."/>
            <person name="Kohn A.B."/>
            <person name="Sadowski N."/>
            <person name="Timp W."/>
            <person name="Ptitsyn A."/>
            <person name="Khanna P."/>
            <person name="Romanova D.Y."/>
            <person name="Williams P."/>
            <person name="Greenwood S.J."/>
            <person name="Moroz L.L."/>
            <person name="Walt D.R."/>
            <person name="Bodnar A.G."/>
        </authorList>
    </citation>
    <scope>NUCLEOTIDE SEQUENCE</scope>
    <source>
        <strain evidence="2">GMGI-L3</strain>
    </source>
</reference>
<feature type="compositionally biased region" description="Basic and acidic residues" evidence="1">
    <location>
        <begin position="320"/>
        <end position="334"/>
    </location>
</feature>
<evidence type="ECO:0000256" key="1">
    <source>
        <dbReference type="SAM" id="MobiDB-lite"/>
    </source>
</evidence>
<dbReference type="EMBL" id="JAHLQT010011632">
    <property type="protein sequence ID" value="KAG7172096.1"/>
    <property type="molecule type" value="Genomic_DNA"/>
</dbReference>
<organism evidence="2 3">
    <name type="scientific">Homarus americanus</name>
    <name type="common">American lobster</name>
    <dbReference type="NCBI Taxonomy" id="6706"/>
    <lineage>
        <taxon>Eukaryota</taxon>
        <taxon>Metazoa</taxon>
        <taxon>Ecdysozoa</taxon>
        <taxon>Arthropoda</taxon>
        <taxon>Crustacea</taxon>
        <taxon>Multicrustacea</taxon>
        <taxon>Malacostraca</taxon>
        <taxon>Eumalacostraca</taxon>
        <taxon>Eucarida</taxon>
        <taxon>Decapoda</taxon>
        <taxon>Pleocyemata</taxon>
        <taxon>Astacidea</taxon>
        <taxon>Nephropoidea</taxon>
        <taxon>Nephropidae</taxon>
        <taxon>Homarus</taxon>
    </lineage>
</organism>
<feature type="compositionally biased region" description="Basic and acidic residues" evidence="1">
    <location>
        <begin position="7"/>
        <end position="21"/>
    </location>
</feature>
<feature type="region of interest" description="Disordered" evidence="1">
    <location>
        <begin position="219"/>
        <end position="334"/>
    </location>
</feature>
<keyword evidence="3" id="KW-1185">Reference proteome</keyword>
<dbReference type="AlphaFoldDB" id="A0A8J5T324"/>
<proteinExistence type="predicted"/>
<feature type="compositionally biased region" description="Basic and acidic residues" evidence="1">
    <location>
        <begin position="295"/>
        <end position="308"/>
    </location>
</feature>
<evidence type="ECO:0000313" key="2">
    <source>
        <dbReference type="EMBL" id="KAG7172096.1"/>
    </source>
</evidence>
<evidence type="ECO:0000313" key="3">
    <source>
        <dbReference type="Proteomes" id="UP000747542"/>
    </source>
</evidence>